<evidence type="ECO:0000256" key="8">
    <source>
        <dbReference type="ARBA" id="ARBA00037460"/>
    </source>
</evidence>
<proteinExistence type="inferred from homology"/>
<dbReference type="Proteomes" id="UP000694415">
    <property type="component" value="Unplaced"/>
</dbReference>
<dbReference type="GeneTree" id="ENSGT00940000156821"/>
<dbReference type="AlphaFoldDB" id="A0A8C6GID2"/>
<protein>
    <recommendedName>
        <fullName evidence="9">D-dopachrome decarboxylase</fullName>
        <ecNumber evidence="9">4.1.1.84</ecNumber>
    </recommendedName>
</protein>
<comment type="similarity">
    <text evidence="2">Belongs to the MIF family.</text>
</comment>
<keyword evidence="11" id="KW-1185">Reference proteome</keyword>
<dbReference type="SUPFAM" id="SSF55331">
    <property type="entry name" value="Tautomerase/MIF"/>
    <property type="match status" value="1"/>
</dbReference>
<comment type="subunit">
    <text evidence="3">Homotrimer.</text>
</comment>
<reference evidence="10" key="2">
    <citation type="submission" date="2025-09" db="UniProtKB">
        <authorList>
            <consortium name="Ensembl"/>
        </authorList>
    </citation>
    <scope>IDENTIFICATION</scope>
</reference>
<evidence type="ECO:0000256" key="9">
    <source>
        <dbReference type="ARBA" id="ARBA00038884"/>
    </source>
</evidence>
<reference evidence="10" key="1">
    <citation type="submission" date="2025-08" db="UniProtKB">
        <authorList>
            <consortium name="Ensembl"/>
        </authorList>
    </citation>
    <scope>IDENTIFICATION</scope>
</reference>
<dbReference type="PROSITE" id="PS01158">
    <property type="entry name" value="MIF"/>
    <property type="match status" value="1"/>
</dbReference>
<dbReference type="Ensembl" id="ENSMSIT00000007672.1">
    <property type="protein sequence ID" value="ENSMSIP00000006059.1"/>
    <property type="gene ID" value="ENSMSIG00000005444.1"/>
</dbReference>
<dbReference type="GO" id="GO:0033981">
    <property type="term" value="F:D-dopachrome decarboxylase activity"/>
    <property type="evidence" value="ECO:0007669"/>
    <property type="project" value="UniProtKB-EC"/>
</dbReference>
<organism evidence="10 11">
    <name type="scientific">Mus spicilegus</name>
    <name type="common">Mound-building mouse</name>
    <dbReference type="NCBI Taxonomy" id="10103"/>
    <lineage>
        <taxon>Eukaryota</taxon>
        <taxon>Metazoa</taxon>
        <taxon>Chordata</taxon>
        <taxon>Craniata</taxon>
        <taxon>Vertebrata</taxon>
        <taxon>Euteleostomi</taxon>
        <taxon>Mammalia</taxon>
        <taxon>Eutheria</taxon>
        <taxon>Euarchontoglires</taxon>
        <taxon>Glires</taxon>
        <taxon>Rodentia</taxon>
        <taxon>Myomorpha</taxon>
        <taxon>Muroidea</taxon>
        <taxon>Muridae</taxon>
        <taxon>Murinae</taxon>
        <taxon>Mus</taxon>
        <taxon>Mus</taxon>
    </lineage>
</organism>
<dbReference type="GO" id="GO:0005615">
    <property type="term" value="C:extracellular space"/>
    <property type="evidence" value="ECO:0007669"/>
    <property type="project" value="TreeGrafter"/>
</dbReference>
<keyword evidence="5" id="KW-0007">Acetylation</keyword>
<dbReference type="Pfam" id="PF01187">
    <property type="entry name" value="MIF"/>
    <property type="match status" value="1"/>
</dbReference>
<evidence type="ECO:0000313" key="11">
    <source>
        <dbReference type="Proteomes" id="UP000694415"/>
    </source>
</evidence>
<comment type="function">
    <text evidence="8">Tautomerization of D-dopachrome with decarboxylation to give 5,6-dihydroxyindole (DHI).</text>
</comment>
<dbReference type="GO" id="GO:0005737">
    <property type="term" value="C:cytoplasm"/>
    <property type="evidence" value="ECO:0007669"/>
    <property type="project" value="UniProtKB-SubCell"/>
</dbReference>
<dbReference type="InterPro" id="IPR019829">
    <property type="entry name" value="Macrophage_inhib_fac_CS"/>
</dbReference>
<evidence type="ECO:0000256" key="1">
    <source>
        <dbReference type="ARBA" id="ARBA00004496"/>
    </source>
</evidence>
<accession>A0A8C6GID2</accession>
<dbReference type="InterPro" id="IPR001398">
    <property type="entry name" value="Macrophage_inhib_fac"/>
</dbReference>
<keyword evidence="7" id="KW-0456">Lyase</keyword>
<evidence type="ECO:0000256" key="2">
    <source>
        <dbReference type="ARBA" id="ARBA00005851"/>
    </source>
</evidence>
<dbReference type="GO" id="GO:0042438">
    <property type="term" value="P:melanin biosynthetic process"/>
    <property type="evidence" value="ECO:0007669"/>
    <property type="project" value="UniProtKB-KW"/>
</dbReference>
<dbReference type="PANTHER" id="PTHR11954">
    <property type="entry name" value="D-DOPACHROME DECARBOXYLASE"/>
    <property type="match status" value="1"/>
</dbReference>
<dbReference type="InterPro" id="IPR014347">
    <property type="entry name" value="Tautomerase/MIF_sf"/>
</dbReference>
<comment type="subcellular location">
    <subcellularLocation>
        <location evidence="1">Cytoplasm</location>
    </subcellularLocation>
</comment>
<evidence type="ECO:0000256" key="3">
    <source>
        <dbReference type="ARBA" id="ARBA00011233"/>
    </source>
</evidence>
<dbReference type="EC" id="4.1.1.84" evidence="9"/>
<dbReference type="GO" id="GO:0050178">
    <property type="term" value="F:phenylpyruvate tautomerase activity"/>
    <property type="evidence" value="ECO:0007669"/>
    <property type="project" value="TreeGrafter"/>
</dbReference>
<sequence length="149" mass="15970">MPFVELETNLPASRIPAGLENRLCAATATILDKPEDRVSVTIRPGMTLLMNKSTEPCAHLLVSSIGVVGTAEQNRTHSASFFKFLTEELSLDQDRYAGPVRECICASGVRTQSHCMRLGVCVSLFAGSRKHSVSLSTEVDSSGTGMVGL</sequence>
<evidence type="ECO:0000256" key="5">
    <source>
        <dbReference type="ARBA" id="ARBA00022990"/>
    </source>
</evidence>
<dbReference type="Gene3D" id="3.30.429.10">
    <property type="entry name" value="Macrophage Migration Inhibitory Factor"/>
    <property type="match status" value="1"/>
</dbReference>
<evidence type="ECO:0000256" key="6">
    <source>
        <dbReference type="ARBA" id="ARBA00023101"/>
    </source>
</evidence>
<evidence type="ECO:0000256" key="7">
    <source>
        <dbReference type="ARBA" id="ARBA00023239"/>
    </source>
</evidence>
<evidence type="ECO:0000256" key="4">
    <source>
        <dbReference type="ARBA" id="ARBA00022490"/>
    </source>
</evidence>
<dbReference type="PANTHER" id="PTHR11954:SF22">
    <property type="entry name" value="D-DOPACHROME DECARBOXYLASE"/>
    <property type="match status" value="1"/>
</dbReference>
<keyword evidence="6" id="KW-0470">Melanin biosynthesis</keyword>
<keyword evidence="4" id="KW-0963">Cytoplasm</keyword>
<evidence type="ECO:0000313" key="10">
    <source>
        <dbReference type="Ensembl" id="ENSMSIP00000006059.1"/>
    </source>
</evidence>
<name>A0A8C6GID2_MUSSI</name>